<reference evidence="2" key="2">
    <citation type="journal article" date="2015" name="J. Proteomics">
        <title>Sexual differences in the sialomes of the zebra tick, Rhipicephalus pulchellus.</title>
        <authorList>
            <person name="Tan A.W."/>
            <person name="Francischetti I.M."/>
            <person name="Slovak M."/>
            <person name="Kini R.M."/>
            <person name="Ribeiro J.M."/>
        </authorList>
    </citation>
    <scope>NUCLEOTIDE SEQUENCE</scope>
    <source>
        <tissue evidence="2">Salivary gland</tissue>
    </source>
</reference>
<evidence type="ECO:0000256" key="1">
    <source>
        <dbReference type="SAM" id="SignalP"/>
    </source>
</evidence>
<accession>L7MC65</accession>
<feature type="chain" id="PRO_5003982031" evidence="1">
    <location>
        <begin position="17"/>
        <end position="127"/>
    </location>
</feature>
<dbReference type="EMBL" id="GACK01004255">
    <property type="protein sequence ID" value="JAA60779.1"/>
    <property type="molecule type" value="mRNA"/>
</dbReference>
<protein>
    <submittedName>
        <fullName evidence="2">Putative secreted peptide</fullName>
    </submittedName>
</protein>
<name>L7MC65_RHIPC</name>
<feature type="signal peptide" evidence="1">
    <location>
        <begin position="1"/>
        <end position="16"/>
    </location>
</feature>
<reference evidence="2" key="1">
    <citation type="submission" date="2012-11" db="EMBL/GenBank/DDBJ databases">
        <authorList>
            <person name="Lucero-Rivera Y.E."/>
            <person name="Tovar-Ramirez D."/>
        </authorList>
    </citation>
    <scope>NUCLEOTIDE SEQUENCE</scope>
    <source>
        <tissue evidence="2">Salivary gland</tissue>
    </source>
</reference>
<organism evidence="2">
    <name type="scientific">Rhipicephalus pulchellus</name>
    <name type="common">Yellow backed tick</name>
    <name type="synonym">Dermacentor pulchellus</name>
    <dbReference type="NCBI Taxonomy" id="72859"/>
    <lineage>
        <taxon>Eukaryota</taxon>
        <taxon>Metazoa</taxon>
        <taxon>Ecdysozoa</taxon>
        <taxon>Arthropoda</taxon>
        <taxon>Chelicerata</taxon>
        <taxon>Arachnida</taxon>
        <taxon>Acari</taxon>
        <taxon>Parasitiformes</taxon>
        <taxon>Ixodida</taxon>
        <taxon>Ixodoidea</taxon>
        <taxon>Ixodidae</taxon>
        <taxon>Rhipicephalinae</taxon>
        <taxon>Rhipicephalus</taxon>
        <taxon>Rhipicephalus</taxon>
    </lineage>
</organism>
<proteinExistence type="evidence at transcript level"/>
<dbReference type="AlphaFoldDB" id="L7MC65"/>
<sequence>MLVCFVVVLGPMKASSSCLTRRMSRSSLPLHSTLFRSKRSKFLVSADVGISRGGSSSPLYHNSFGFCIDIQVSYEDTCQALVLYLPSVIAAAWFVLPNDKLPECTFIDSATCSHVKPRSNEHTFSRR</sequence>
<keyword evidence="1" id="KW-0732">Signal</keyword>
<evidence type="ECO:0000313" key="2">
    <source>
        <dbReference type="EMBL" id="JAA60779.1"/>
    </source>
</evidence>